<dbReference type="SUPFAM" id="SSF53098">
    <property type="entry name" value="Ribonuclease H-like"/>
    <property type="match status" value="1"/>
</dbReference>
<dbReference type="EMBL" id="AVOT02026436">
    <property type="protein sequence ID" value="MBW0518142.1"/>
    <property type="molecule type" value="Genomic_DNA"/>
</dbReference>
<dbReference type="PANTHER" id="PTHR37984:SF5">
    <property type="entry name" value="PROTEIN NYNRIN-LIKE"/>
    <property type="match status" value="1"/>
</dbReference>
<evidence type="ECO:0000313" key="3">
    <source>
        <dbReference type="EMBL" id="MBW0518142.1"/>
    </source>
</evidence>
<name>A0A9Q3HVV3_9BASI</name>
<protein>
    <recommendedName>
        <fullName evidence="2">Integrase catalytic domain-containing protein</fullName>
    </recommendedName>
</protein>
<evidence type="ECO:0000256" key="1">
    <source>
        <dbReference type="ARBA" id="ARBA00022884"/>
    </source>
</evidence>
<dbReference type="PANTHER" id="PTHR37984">
    <property type="entry name" value="PROTEIN CBG26694"/>
    <property type="match status" value="1"/>
</dbReference>
<evidence type="ECO:0000313" key="4">
    <source>
        <dbReference type="Proteomes" id="UP000765509"/>
    </source>
</evidence>
<organism evidence="3 4">
    <name type="scientific">Austropuccinia psidii MF-1</name>
    <dbReference type="NCBI Taxonomy" id="1389203"/>
    <lineage>
        <taxon>Eukaryota</taxon>
        <taxon>Fungi</taxon>
        <taxon>Dikarya</taxon>
        <taxon>Basidiomycota</taxon>
        <taxon>Pucciniomycotina</taxon>
        <taxon>Pucciniomycetes</taxon>
        <taxon>Pucciniales</taxon>
        <taxon>Sphaerophragmiaceae</taxon>
        <taxon>Austropuccinia</taxon>
    </lineage>
</organism>
<dbReference type="GO" id="GO:0005634">
    <property type="term" value="C:nucleus"/>
    <property type="evidence" value="ECO:0007669"/>
    <property type="project" value="UniProtKB-ARBA"/>
</dbReference>
<keyword evidence="1" id="KW-0694">RNA-binding</keyword>
<dbReference type="Gene3D" id="3.30.420.10">
    <property type="entry name" value="Ribonuclease H-like superfamily/Ribonuclease H"/>
    <property type="match status" value="1"/>
</dbReference>
<keyword evidence="4" id="KW-1185">Reference proteome</keyword>
<dbReference type="GO" id="GO:0003723">
    <property type="term" value="F:RNA binding"/>
    <property type="evidence" value="ECO:0007669"/>
    <property type="project" value="UniProtKB-KW"/>
</dbReference>
<dbReference type="InterPro" id="IPR012337">
    <property type="entry name" value="RNaseH-like_sf"/>
</dbReference>
<dbReference type="Proteomes" id="UP000765509">
    <property type="component" value="Unassembled WGS sequence"/>
</dbReference>
<comment type="caution">
    <text evidence="3">The sequence shown here is derived from an EMBL/GenBank/DDBJ whole genome shotgun (WGS) entry which is preliminary data.</text>
</comment>
<dbReference type="GO" id="GO:0015074">
    <property type="term" value="P:DNA integration"/>
    <property type="evidence" value="ECO:0007669"/>
    <property type="project" value="InterPro"/>
</dbReference>
<proteinExistence type="predicted"/>
<dbReference type="Pfam" id="PF00665">
    <property type="entry name" value="rve"/>
    <property type="match status" value="1"/>
</dbReference>
<dbReference type="PROSITE" id="PS50994">
    <property type="entry name" value="INTEGRASE"/>
    <property type="match status" value="1"/>
</dbReference>
<dbReference type="InterPro" id="IPR050951">
    <property type="entry name" value="Retrovirus_Pol_polyprotein"/>
</dbReference>
<gene>
    <name evidence="3" type="ORF">O181_057857</name>
</gene>
<reference evidence="3" key="1">
    <citation type="submission" date="2021-03" db="EMBL/GenBank/DDBJ databases">
        <title>Draft genome sequence of rust myrtle Austropuccinia psidii MF-1, a brazilian biotype.</title>
        <authorList>
            <person name="Quecine M.C."/>
            <person name="Pachon D.M.R."/>
            <person name="Bonatelli M.L."/>
            <person name="Correr F.H."/>
            <person name="Franceschini L.M."/>
            <person name="Leite T.F."/>
            <person name="Margarido G.R.A."/>
            <person name="Almeida C.A."/>
            <person name="Ferrarezi J.A."/>
            <person name="Labate C.A."/>
        </authorList>
    </citation>
    <scope>NUCLEOTIDE SEQUENCE</scope>
    <source>
        <strain evidence="3">MF-1</strain>
    </source>
</reference>
<dbReference type="AlphaFoldDB" id="A0A9Q3HVV3"/>
<sequence length="318" mass="36900">MNIVHKARNIHIDADSLSIWELTNTPNNPAYVPENEEPQISIEGINITDLGTEFFEEVRERYKKDKSFHIPGTFLEKDCKCPFLANYLDDIWKTLYNNGIFHLSDGILYHRSKHTCVMVLCSRMLINTIVLECHENIYSRYLSEDRTICDRFRKANKATGKRFGLIIHIHKPSTPWKVVHLDWVTSLPPGGEKGSNACLFIVDRYSKTPIFLPCHEDDTAMDTALLIWNRVISHTGLFKNIISDRGPRFTLALWKNLHKRLGTKRSFSTSYHPQTDGLAEGMIQTLEDMIRRLFSYFLKVKYSDSFTHGWCTLMPELE</sequence>
<dbReference type="InterPro" id="IPR036397">
    <property type="entry name" value="RNaseH_sf"/>
</dbReference>
<evidence type="ECO:0000259" key="2">
    <source>
        <dbReference type="PROSITE" id="PS50994"/>
    </source>
</evidence>
<accession>A0A9Q3HVV3</accession>
<feature type="domain" description="Integrase catalytic" evidence="2">
    <location>
        <begin position="171"/>
        <end position="318"/>
    </location>
</feature>
<dbReference type="InterPro" id="IPR001584">
    <property type="entry name" value="Integrase_cat-core"/>
</dbReference>